<dbReference type="RefSeq" id="XP_011102157.1">
    <property type="nucleotide sequence ID" value="XM_011103855.1"/>
</dbReference>
<dbReference type="GeneID" id="105180194"/>
<accession>A0A6I9UQW8</accession>
<evidence type="ECO:0000313" key="1">
    <source>
        <dbReference type="Proteomes" id="UP000504604"/>
    </source>
</evidence>
<organism evidence="1 2">
    <name type="scientific">Sesamum indicum</name>
    <name type="common">Oriental sesame</name>
    <name type="synonym">Sesamum orientale</name>
    <dbReference type="NCBI Taxonomy" id="4182"/>
    <lineage>
        <taxon>Eukaryota</taxon>
        <taxon>Viridiplantae</taxon>
        <taxon>Streptophyta</taxon>
        <taxon>Embryophyta</taxon>
        <taxon>Tracheophyta</taxon>
        <taxon>Spermatophyta</taxon>
        <taxon>Magnoliopsida</taxon>
        <taxon>eudicotyledons</taxon>
        <taxon>Gunneridae</taxon>
        <taxon>Pentapetalae</taxon>
        <taxon>asterids</taxon>
        <taxon>lamiids</taxon>
        <taxon>Lamiales</taxon>
        <taxon>Pedaliaceae</taxon>
        <taxon>Sesamum</taxon>
    </lineage>
</organism>
<gene>
    <name evidence="2" type="primary">LOC105180194</name>
</gene>
<dbReference type="PANTHER" id="PTHR33116">
    <property type="entry name" value="REVERSE TRANSCRIPTASE ZINC-BINDING DOMAIN-CONTAINING PROTEIN-RELATED-RELATED"/>
    <property type="match status" value="1"/>
</dbReference>
<dbReference type="InParanoid" id="A0A6I9UQW8"/>
<keyword evidence="1" id="KW-1185">Reference proteome</keyword>
<sequence length="254" mass="29253">MELFGFPSIFMKWIEACITTPSFSVGLNGKPHGFFKGARGLQQGDPLSRYLFVLVMEVLHLGLDRFAKWSGLKLNVQKSQLIISRSAQGLREEMLAALGFQEGVLPLRCDRTSIWIEWLYQGRLRNTSIWTIKEHGGSWGWPKILRLRVFLRPMVDYQIGDGMRFYLWQDPWHYLGPLSDTFPRGPRLLGLEESAKLSMVISGGEWHWPPITDFECLEITHALPTIHGGEDRIVWRFDHGQPTAQALYRLFDPP</sequence>
<name>A0A6I9UQW8_SESIN</name>
<dbReference type="OrthoDB" id="1751077at2759"/>
<dbReference type="PANTHER" id="PTHR33116:SF78">
    <property type="entry name" value="OS12G0587133 PROTEIN"/>
    <property type="match status" value="1"/>
</dbReference>
<evidence type="ECO:0000313" key="2">
    <source>
        <dbReference type="RefSeq" id="XP_011102157.1"/>
    </source>
</evidence>
<dbReference type="KEGG" id="sind:105180194"/>
<dbReference type="Proteomes" id="UP000504604">
    <property type="component" value="Unplaced"/>
</dbReference>
<dbReference type="AlphaFoldDB" id="A0A6I9UQW8"/>
<proteinExistence type="predicted"/>
<protein>
    <submittedName>
        <fullName evidence="2">Uncharacterized protein LOC105180194</fullName>
    </submittedName>
</protein>
<reference evidence="2" key="1">
    <citation type="submission" date="2025-08" db="UniProtKB">
        <authorList>
            <consortium name="RefSeq"/>
        </authorList>
    </citation>
    <scope>IDENTIFICATION</scope>
</reference>